<dbReference type="HAMAP" id="MF_00075">
    <property type="entry name" value="IF_1"/>
    <property type="match status" value="1"/>
</dbReference>
<dbReference type="RefSeq" id="WP_006997427.1">
    <property type="nucleotide sequence ID" value="NZ_CP038852.1"/>
</dbReference>
<dbReference type="PANTHER" id="PTHR33370">
    <property type="entry name" value="TRANSLATION INITIATION FACTOR IF-1, CHLOROPLASTIC"/>
    <property type="match status" value="1"/>
</dbReference>
<keyword evidence="8" id="KW-1185">Reference proteome</keyword>
<dbReference type="Gene3D" id="2.40.50.140">
    <property type="entry name" value="Nucleic acid-binding proteins"/>
    <property type="match status" value="1"/>
</dbReference>
<dbReference type="Pfam" id="PF01176">
    <property type="entry name" value="eIF-1a"/>
    <property type="match status" value="1"/>
</dbReference>
<accession>A0A6H1Q3I4</accession>
<keyword evidence="4" id="KW-0694">RNA-binding</keyword>
<evidence type="ECO:0000259" key="6">
    <source>
        <dbReference type="PROSITE" id="PS50832"/>
    </source>
</evidence>
<dbReference type="PROSITE" id="PS50832">
    <property type="entry name" value="S1_IF1_TYPE"/>
    <property type="match status" value="1"/>
</dbReference>
<keyword evidence="3 4" id="KW-0648">Protein biosynthesis</keyword>
<evidence type="ECO:0000256" key="1">
    <source>
        <dbReference type="ARBA" id="ARBA00010939"/>
    </source>
</evidence>
<dbReference type="SMR" id="A0A6H1Q3I4"/>
<evidence type="ECO:0000256" key="5">
    <source>
        <dbReference type="NCBIfam" id="TIGR00008"/>
    </source>
</evidence>
<dbReference type="Proteomes" id="UP000501094">
    <property type="component" value="Chromosome"/>
</dbReference>
<keyword evidence="2 4" id="KW-0396">Initiation factor</keyword>
<keyword evidence="4" id="KW-0699">rRNA-binding</keyword>
<gene>
    <name evidence="4 7" type="primary">infA</name>
    <name evidence="7" type="ORF">E5R92_03895</name>
</gene>
<comment type="subcellular location">
    <subcellularLocation>
        <location evidence="4">Cytoplasm</location>
    </subcellularLocation>
</comment>
<dbReference type="AlphaFoldDB" id="A0A6H1Q3I4"/>
<dbReference type="KEGG" id="peg:E5R92_03895"/>
<dbReference type="GO" id="GO:0043022">
    <property type="term" value="F:ribosome binding"/>
    <property type="evidence" value="ECO:0007669"/>
    <property type="project" value="UniProtKB-UniRule"/>
</dbReference>
<proteinExistence type="inferred from homology"/>
<reference evidence="7 8" key="1">
    <citation type="journal article" date="2020" name="Nat. Microbiol.">
        <title>Lysogenic host-virus interactions in SAR11 marine bacteria.</title>
        <authorList>
            <person name="Morris R.M."/>
            <person name="Cain K.R."/>
            <person name="Hvorecny K.L."/>
            <person name="Kollman J.M."/>
        </authorList>
    </citation>
    <scope>NUCLEOTIDE SEQUENCE [LARGE SCALE GENOMIC DNA]</scope>
    <source>
        <strain evidence="7 8">NP1</strain>
    </source>
</reference>
<dbReference type="InterPro" id="IPR004368">
    <property type="entry name" value="TIF_IF1"/>
</dbReference>
<name>A0A6H1Q3I4_9PROT</name>
<comment type="function">
    <text evidence="4">One of the essential components for the initiation of protein synthesis. Stabilizes the binding of IF-2 and IF-3 on the 30S subunit to which N-formylmethionyl-tRNA(fMet) subsequently binds. Helps modulate mRNA selection, yielding the 30S pre-initiation complex (PIC). Upon addition of the 50S ribosomal subunit IF-1, IF-2 and IF-3 are released leaving the mature 70S translation initiation complex.</text>
</comment>
<organism evidence="7 8">
    <name type="scientific">Candidatus Pelagibacter giovannonii</name>
    <dbReference type="NCBI Taxonomy" id="2563896"/>
    <lineage>
        <taxon>Bacteria</taxon>
        <taxon>Pseudomonadati</taxon>
        <taxon>Pseudomonadota</taxon>
        <taxon>Alphaproteobacteria</taxon>
        <taxon>Candidatus Pelagibacterales</taxon>
        <taxon>Candidatus Pelagibacteraceae</taxon>
        <taxon>Candidatus Pelagibacter</taxon>
    </lineage>
</organism>
<dbReference type="GO" id="GO:0003743">
    <property type="term" value="F:translation initiation factor activity"/>
    <property type="evidence" value="ECO:0007669"/>
    <property type="project" value="UniProtKB-UniRule"/>
</dbReference>
<evidence type="ECO:0000256" key="2">
    <source>
        <dbReference type="ARBA" id="ARBA00022540"/>
    </source>
</evidence>
<dbReference type="CDD" id="cd04451">
    <property type="entry name" value="S1_IF1"/>
    <property type="match status" value="1"/>
</dbReference>
<dbReference type="GeneID" id="66294976"/>
<comment type="similarity">
    <text evidence="1 4">Belongs to the IF-1 family.</text>
</comment>
<evidence type="ECO:0000256" key="4">
    <source>
        <dbReference type="HAMAP-Rule" id="MF_00075"/>
    </source>
</evidence>
<dbReference type="InterPro" id="IPR012340">
    <property type="entry name" value="NA-bd_OB-fold"/>
</dbReference>
<dbReference type="FunFam" id="2.40.50.140:FF:000002">
    <property type="entry name" value="Translation initiation factor IF-1"/>
    <property type="match status" value="1"/>
</dbReference>
<evidence type="ECO:0000313" key="7">
    <source>
        <dbReference type="EMBL" id="QIZ20923.1"/>
    </source>
</evidence>
<dbReference type="NCBIfam" id="TIGR00008">
    <property type="entry name" value="infA"/>
    <property type="match status" value="1"/>
</dbReference>
<comment type="subunit">
    <text evidence="4">Component of the 30S ribosomal translation pre-initiation complex which assembles on the 30S ribosome in the order IF-2 and IF-3, IF-1 and N-formylmethionyl-tRNA(fMet); mRNA recruitment can occur at any time during PIC assembly.</text>
</comment>
<feature type="domain" description="S1-like" evidence="6">
    <location>
        <begin position="1"/>
        <end position="71"/>
    </location>
</feature>
<dbReference type="InterPro" id="IPR006196">
    <property type="entry name" value="RNA-binding_domain_S1_IF1"/>
</dbReference>
<dbReference type="EMBL" id="CP038852">
    <property type="protein sequence ID" value="QIZ20923.1"/>
    <property type="molecule type" value="Genomic_DNA"/>
</dbReference>
<dbReference type="PANTHER" id="PTHR33370:SF1">
    <property type="entry name" value="TRANSLATION INITIATION FACTOR IF-1, CHLOROPLASTIC"/>
    <property type="match status" value="1"/>
</dbReference>
<protein>
    <recommendedName>
        <fullName evidence="4 5">Translation initiation factor IF-1</fullName>
    </recommendedName>
</protein>
<evidence type="ECO:0000313" key="8">
    <source>
        <dbReference type="Proteomes" id="UP000501094"/>
    </source>
</evidence>
<evidence type="ECO:0000256" key="3">
    <source>
        <dbReference type="ARBA" id="ARBA00022917"/>
    </source>
</evidence>
<dbReference type="GO" id="GO:0005829">
    <property type="term" value="C:cytosol"/>
    <property type="evidence" value="ECO:0007669"/>
    <property type="project" value="TreeGrafter"/>
</dbReference>
<dbReference type="GO" id="GO:0019843">
    <property type="term" value="F:rRNA binding"/>
    <property type="evidence" value="ECO:0007669"/>
    <property type="project" value="UniProtKB-UniRule"/>
</dbReference>
<dbReference type="SUPFAM" id="SSF50249">
    <property type="entry name" value="Nucleic acid-binding proteins"/>
    <property type="match status" value="1"/>
</dbReference>
<keyword evidence="4" id="KW-0963">Cytoplasm</keyword>
<sequence>MSKQEMLSFSGIVEDLLPNAMFRVKLENGHIVTAHAAGKLRKNRIRVLQGDKVQVEMTPYDLTKGRITFRG</sequence>